<dbReference type="Pfam" id="PF01032">
    <property type="entry name" value="FecCD"/>
    <property type="match status" value="1"/>
</dbReference>
<reference evidence="10 11" key="2">
    <citation type="submission" date="2023-10" db="EMBL/GenBank/DDBJ databases">
        <authorList>
            <person name="Han X.F."/>
        </authorList>
    </citation>
    <scope>NUCLEOTIDE SEQUENCE [LARGE SCALE GENOMIC DNA]</scope>
    <source>
        <strain evidence="10 11">KCTC 39840</strain>
    </source>
</reference>
<dbReference type="Gene3D" id="1.10.3470.10">
    <property type="entry name" value="ABC transporter involved in vitamin B12 uptake, BtuC"/>
    <property type="match status" value="1"/>
</dbReference>
<evidence type="ECO:0000313" key="11">
    <source>
        <dbReference type="Proteomes" id="UP001284601"/>
    </source>
</evidence>
<dbReference type="PANTHER" id="PTHR30472:SF1">
    <property type="entry name" value="FE(3+) DICITRATE TRANSPORT SYSTEM PERMEASE PROTEIN FECC-RELATED"/>
    <property type="match status" value="1"/>
</dbReference>
<evidence type="ECO:0000256" key="3">
    <source>
        <dbReference type="ARBA" id="ARBA00022448"/>
    </source>
</evidence>
<evidence type="ECO:0000256" key="9">
    <source>
        <dbReference type="SAM" id="Phobius"/>
    </source>
</evidence>
<protein>
    <submittedName>
        <fullName evidence="10">Iron chelate uptake ABC transporter family permease subunit</fullName>
    </submittedName>
</protein>
<reference evidence="11" key="1">
    <citation type="submission" date="2023-07" db="EMBL/GenBank/DDBJ databases">
        <title>Conexibacter stalactiti sp. nov., isolated from stalactites in a lava cave and emended description of the genus Conexibacter.</title>
        <authorList>
            <person name="Lee S.D."/>
        </authorList>
    </citation>
    <scope>NUCLEOTIDE SEQUENCE [LARGE SCALE GENOMIC DNA]</scope>
    <source>
        <strain evidence="11">KCTC 39840</strain>
    </source>
</reference>
<accession>A0ABU4HS05</accession>
<sequence length="359" mass="36354">MEHRAQHPVRARESAAAARQSGERLTSGRNAGRAAGLAAALAALALVALLSVSIGTRSIPLDQVWSLVWDNDGSQNALVVHDLRIPRTLLGLLAGAALGAAGALMQGLTRNPLADPGLLGVNAGAAFAVVAGLAWFGVGDGAERVWFAFLGAALAAALVYGIGARGRAAASPVRLALAGTAVTFALLAAVQGIALGDPQTFSQYRFWAVGSLAGRDAAIVEQVAPFIVAGLLLALLLARPLNALALGDELGRALGSRPGRTRAAGALAVTLLCGAATAAAGPIVFVGLSVPHIARAIAGPDNRWVLPYSVVLGPILLLAADTLGRVVSRPAEVQVGIVTAFLGGPVFIALVRRGRVARL</sequence>
<organism evidence="10 11">
    <name type="scientific">Conexibacter stalactiti</name>
    <dbReference type="NCBI Taxonomy" id="1940611"/>
    <lineage>
        <taxon>Bacteria</taxon>
        <taxon>Bacillati</taxon>
        <taxon>Actinomycetota</taxon>
        <taxon>Thermoleophilia</taxon>
        <taxon>Solirubrobacterales</taxon>
        <taxon>Conexibacteraceae</taxon>
        <taxon>Conexibacter</taxon>
    </lineage>
</organism>
<evidence type="ECO:0000313" key="10">
    <source>
        <dbReference type="EMBL" id="MDW5596053.1"/>
    </source>
</evidence>
<keyword evidence="7 9" id="KW-0472">Membrane</keyword>
<feature type="transmembrane region" description="Helical" evidence="9">
    <location>
        <begin position="263"/>
        <end position="285"/>
    </location>
</feature>
<comment type="caution">
    <text evidence="10">The sequence shown here is derived from an EMBL/GenBank/DDBJ whole genome shotgun (WGS) entry which is preliminary data.</text>
</comment>
<dbReference type="InterPro" id="IPR000522">
    <property type="entry name" value="ABC_transptr_permease_BtuC"/>
</dbReference>
<evidence type="ECO:0000256" key="7">
    <source>
        <dbReference type="ARBA" id="ARBA00023136"/>
    </source>
</evidence>
<feature type="region of interest" description="Disordered" evidence="8">
    <location>
        <begin position="1"/>
        <end position="27"/>
    </location>
</feature>
<feature type="transmembrane region" description="Helical" evidence="9">
    <location>
        <begin position="175"/>
        <end position="195"/>
    </location>
</feature>
<feature type="transmembrane region" description="Helical" evidence="9">
    <location>
        <begin position="144"/>
        <end position="163"/>
    </location>
</feature>
<keyword evidence="6 9" id="KW-1133">Transmembrane helix</keyword>
<dbReference type="InterPro" id="IPR037294">
    <property type="entry name" value="ABC_BtuC-like"/>
</dbReference>
<feature type="transmembrane region" description="Helical" evidence="9">
    <location>
        <begin position="117"/>
        <end position="138"/>
    </location>
</feature>
<keyword evidence="11" id="KW-1185">Reference proteome</keyword>
<feature type="transmembrane region" description="Helical" evidence="9">
    <location>
        <begin position="305"/>
        <end position="323"/>
    </location>
</feature>
<dbReference type="SUPFAM" id="SSF81345">
    <property type="entry name" value="ABC transporter involved in vitamin B12 uptake, BtuC"/>
    <property type="match status" value="1"/>
</dbReference>
<keyword evidence="5 9" id="KW-0812">Transmembrane</keyword>
<evidence type="ECO:0000256" key="4">
    <source>
        <dbReference type="ARBA" id="ARBA00022475"/>
    </source>
</evidence>
<dbReference type="Proteomes" id="UP001284601">
    <property type="component" value="Unassembled WGS sequence"/>
</dbReference>
<dbReference type="PANTHER" id="PTHR30472">
    <property type="entry name" value="FERRIC ENTEROBACTIN TRANSPORT SYSTEM PERMEASE PROTEIN"/>
    <property type="match status" value="1"/>
</dbReference>
<feature type="compositionally biased region" description="Low complexity" evidence="8">
    <location>
        <begin position="14"/>
        <end position="24"/>
    </location>
</feature>
<evidence type="ECO:0000256" key="5">
    <source>
        <dbReference type="ARBA" id="ARBA00022692"/>
    </source>
</evidence>
<dbReference type="CDD" id="cd06550">
    <property type="entry name" value="TM_ABC_iron-siderophores_like"/>
    <property type="match status" value="1"/>
</dbReference>
<name>A0ABU4HS05_9ACTN</name>
<comment type="similarity">
    <text evidence="2">Belongs to the binding-protein-dependent transport system permease family. FecCD subfamily.</text>
</comment>
<comment type="subcellular location">
    <subcellularLocation>
        <location evidence="1">Cell membrane</location>
        <topology evidence="1">Multi-pass membrane protein</topology>
    </subcellularLocation>
</comment>
<keyword evidence="3" id="KW-0813">Transport</keyword>
<evidence type="ECO:0000256" key="6">
    <source>
        <dbReference type="ARBA" id="ARBA00022989"/>
    </source>
</evidence>
<evidence type="ECO:0000256" key="2">
    <source>
        <dbReference type="ARBA" id="ARBA00007935"/>
    </source>
</evidence>
<keyword evidence="4" id="KW-1003">Cell membrane</keyword>
<gene>
    <name evidence="10" type="ORF">R7226_17030</name>
</gene>
<evidence type="ECO:0000256" key="1">
    <source>
        <dbReference type="ARBA" id="ARBA00004651"/>
    </source>
</evidence>
<dbReference type="EMBL" id="JAWSTH010000046">
    <property type="protein sequence ID" value="MDW5596053.1"/>
    <property type="molecule type" value="Genomic_DNA"/>
</dbReference>
<feature type="transmembrane region" description="Helical" evidence="9">
    <location>
        <begin position="335"/>
        <end position="352"/>
    </location>
</feature>
<feature type="transmembrane region" description="Helical" evidence="9">
    <location>
        <begin position="34"/>
        <end position="54"/>
    </location>
</feature>
<proteinExistence type="inferred from homology"/>
<feature type="transmembrane region" description="Helical" evidence="9">
    <location>
        <begin position="223"/>
        <end position="242"/>
    </location>
</feature>
<feature type="transmembrane region" description="Helical" evidence="9">
    <location>
        <begin position="88"/>
        <end position="105"/>
    </location>
</feature>
<feature type="compositionally biased region" description="Basic and acidic residues" evidence="8">
    <location>
        <begin position="1"/>
        <end position="13"/>
    </location>
</feature>
<evidence type="ECO:0000256" key="8">
    <source>
        <dbReference type="SAM" id="MobiDB-lite"/>
    </source>
</evidence>